<dbReference type="GO" id="GO:0046872">
    <property type="term" value="F:metal ion binding"/>
    <property type="evidence" value="ECO:0007669"/>
    <property type="project" value="UniProtKB-KW"/>
</dbReference>
<dbReference type="EMBL" id="UINC01030337">
    <property type="protein sequence ID" value="SVB14572.1"/>
    <property type="molecule type" value="Genomic_DNA"/>
</dbReference>
<dbReference type="PANTHER" id="PTHR43808">
    <property type="entry name" value="ACETYLORNITHINE DEACETYLASE"/>
    <property type="match status" value="1"/>
</dbReference>
<dbReference type="InterPro" id="IPR036264">
    <property type="entry name" value="Bact_exopeptidase_dim_dom"/>
</dbReference>
<comment type="cofactor">
    <cofactor evidence="1">
        <name>Co(2+)</name>
        <dbReference type="ChEBI" id="CHEBI:48828"/>
    </cofactor>
</comment>
<protein>
    <recommendedName>
        <fullName evidence="8">Peptidase M20 dimerisation domain-containing protein</fullName>
    </recommendedName>
</protein>
<evidence type="ECO:0000256" key="1">
    <source>
        <dbReference type="ARBA" id="ARBA00001941"/>
    </source>
</evidence>
<reference evidence="9" key="1">
    <citation type="submission" date="2018-05" db="EMBL/GenBank/DDBJ databases">
        <authorList>
            <person name="Lanie J.A."/>
            <person name="Ng W.-L."/>
            <person name="Kazmierczak K.M."/>
            <person name="Andrzejewski T.M."/>
            <person name="Davidsen T.M."/>
            <person name="Wayne K.J."/>
            <person name="Tettelin H."/>
            <person name="Glass J.I."/>
            <person name="Rusch D."/>
            <person name="Podicherti R."/>
            <person name="Tsui H.-C.T."/>
            <person name="Winkler M.E."/>
        </authorList>
    </citation>
    <scope>NUCLEOTIDE SEQUENCE</scope>
</reference>
<evidence type="ECO:0000256" key="2">
    <source>
        <dbReference type="ARBA" id="ARBA00001947"/>
    </source>
</evidence>
<evidence type="ECO:0000256" key="3">
    <source>
        <dbReference type="ARBA" id="ARBA00006247"/>
    </source>
</evidence>
<keyword evidence="4" id="KW-0479">Metal-binding</keyword>
<dbReference type="InterPro" id="IPR002933">
    <property type="entry name" value="Peptidase_M20"/>
</dbReference>
<dbReference type="Pfam" id="PF01546">
    <property type="entry name" value="Peptidase_M20"/>
    <property type="match status" value="1"/>
</dbReference>
<dbReference type="InterPro" id="IPR011650">
    <property type="entry name" value="Peptidase_M20_dimer"/>
</dbReference>
<feature type="domain" description="Peptidase M20 dimerisation" evidence="8">
    <location>
        <begin position="206"/>
        <end position="308"/>
    </location>
</feature>
<keyword evidence="5" id="KW-0378">Hydrolase</keyword>
<dbReference type="Gene3D" id="3.40.630.10">
    <property type="entry name" value="Zn peptidases"/>
    <property type="match status" value="1"/>
</dbReference>
<comment type="cofactor">
    <cofactor evidence="2">
        <name>Zn(2+)</name>
        <dbReference type="ChEBI" id="CHEBI:29105"/>
    </cofactor>
</comment>
<dbReference type="PANTHER" id="PTHR43808:SF25">
    <property type="entry name" value="PEPTIDASE M20 DIMERISATION DOMAIN-CONTAINING PROTEIN"/>
    <property type="match status" value="1"/>
</dbReference>
<evidence type="ECO:0000256" key="5">
    <source>
        <dbReference type="ARBA" id="ARBA00022801"/>
    </source>
</evidence>
<dbReference type="InterPro" id="IPR050072">
    <property type="entry name" value="Peptidase_M20A"/>
</dbReference>
<evidence type="ECO:0000256" key="6">
    <source>
        <dbReference type="ARBA" id="ARBA00022833"/>
    </source>
</evidence>
<evidence type="ECO:0000313" key="9">
    <source>
        <dbReference type="EMBL" id="SVB14572.1"/>
    </source>
</evidence>
<feature type="non-terminal residue" evidence="9">
    <location>
        <position position="311"/>
    </location>
</feature>
<gene>
    <name evidence="9" type="ORF">METZ01_LOCUS167426</name>
</gene>
<sequence>MMALTSVEKRVLDSMDRKGLVDAILDLVSIESVGGAETPAQRWVMTLMEEVGLEVDSWQLDFKELAKHPGHSTEVDRSSGLGVVGRMGTGLAEDGLIYNGHVDVVPPGIRERWSSPPFEPQVREGKVFGRGAVDMKAGLCSAIFAAKAIKNAGVTLKTPLMIQSVIGEEDGGVGTLAAIMRGYKARGAVVMEPTSLQVVTTGAGCQNFRIRVAGKAAHGALRGEGVSAIEKSIVILSALDSFEGKRNRKKHPLIPGELPFPICVGKISGGEWASSVSEGVLIEGRYGILPGEGLLAAREAFEDALEKASLG</sequence>
<keyword evidence="6" id="KW-0862">Zinc</keyword>
<dbReference type="SUPFAM" id="SSF55031">
    <property type="entry name" value="Bacterial exopeptidase dimerisation domain"/>
    <property type="match status" value="1"/>
</dbReference>
<dbReference type="GO" id="GO:0016787">
    <property type="term" value="F:hydrolase activity"/>
    <property type="evidence" value="ECO:0007669"/>
    <property type="project" value="UniProtKB-KW"/>
</dbReference>
<evidence type="ECO:0000256" key="7">
    <source>
        <dbReference type="ARBA" id="ARBA00023285"/>
    </source>
</evidence>
<name>A0A382BML1_9ZZZZ</name>
<evidence type="ECO:0000256" key="4">
    <source>
        <dbReference type="ARBA" id="ARBA00022723"/>
    </source>
</evidence>
<comment type="similarity">
    <text evidence="3">Belongs to the peptidase M20A family.</text>
</comment>
<dbReference type="NCBIfam" id="TIGR01910">
    <property type="entry name" value="DapE-ArgE"/>
    <property type="match status" value="1"/>
</dbReference>
<keyword evidence="7" id="KW-0170">Cobalt</keyword>
<dbReference type="SUPFAM" id="SSF53187">
    <property type="entry name" value="Zn-dependent exopeptidases"/>
    <property type="match status" value="1"/>
</dbReference>
<dbReference type="AlphaFoldDB" id="A0A382BML1"/>
<dbReference type="Pfam" id="PF07687">
    <property type="entry name" value="M20_dimer"/>
    <property type="match status" value="1"/>
</dbReference>
<accession>A0A382BML1</accession>
<evidence type="ECO:0000259" key="8">
    <source>
        <dbReference type="Pfam" id="PF07687"/>
    </source>
</evidence>
<organism evidence="9">
    <name type="scientific">marine metagenome</name>
    <dbReference type="NCBI Taxonomy" id="408172"/>
    <lineage>
        <taxon>unclassified sequences</taxon>
        <taxon>metagenomes</taxon>
        <taxon>ecological metagenomes</taxon>
    </lineage>
</organism>
<dbReference type="InterPro" id="IPR010182">
    <property type="entry name" value="ArgE/DapE"/>
</dbReference>
<proteinExistence type="inferred from homology"/>